<dbReference type="Proteomes" id="UP000008854">
    <property type="component" value="Unassembled WGS sequence"/>
</dbReference>
<evidence type="ECO:0000313" key="2">
    <source>
        <dbReference type="WBParaSite" id="Smp_305110.1"/>
    </source>
</evidence>
<evidence type="ECO:0000313" key="1">
    <source>
        <dbReference type="Proteomes" id="UP000008854"/>
    </source>
</evidence>
<proteinExistence type="predicted"/>
<accession>A0A5K4F461</accession>
<dbReference type="InParanoid" id="A0A5K4F461"/>
<organism evidence="1 2">
    <name type="scientific">Schistosoma mansoni</name>
    <name type="common">Blood fluke</name>
    <dbReference type="NCBI Taxonomy" id="6183"/>
    <lineage>
        <taxon>Eukaryota</taxon>
        <taxon>Metazoa</taxon>
        <taxon>Spiralia</taxon>
        <taxon>Lophotrochozoa</taxon>
        <taxon>Platyhelminthes</taxon>
        <taxon>Trematoda</taxon>
        <taxon>Digenea</taxon>
        <taxon>Strigeidida</taxon>
        <taxon>Schistosomatoidea</taxon>
        <taxon>Schistosomatidae</taxon>
        <taxon>Schistosoma</taxon>
    </lineage>
</organism>
<sequence length="87" mass="9838">MRQLTSQLFLFISRFYIPIKAEPIVTPPALEDVLELTERVLQYCRPGTVTAVRQILSDFDSPNPSSLEKSIRIQESVLGHTKAPVIQ</sequence>
<dbReference type="WBParaSite" id="Smp_305110.1">
    <property type="protein sequence ID" value="Smp_305110.1"/>
    <property type="gene ID" value="Smp_305110"/>
</dbReference>
<reference evidence="2" key="2">
    <citation type="submission" date="2019-11" db="UniProtKB">
        <authorList>
            <consortium name="WormBaseParasite"/>
        </authorList>
    </citation>
    <scope>IDENTIFICATION</scope>
    <source>
        <strain evidence="2">Puerto Rican</strain>
    </source>
</reference>
<keyword evidence="1" id="KW-1185">Reference proteome</keyword>
<dbReference type="AlphaFoldDB" id="A0A5K4F461"/>
<protein>
    <submittedName>
        <fullName evidence="2">Uncharacterized protein</fullName>
    </submittedName>
</protein>
<name>A0A5K4F461_SCHMA</name>
<reference evidence="1" key="1">
    <citation type="journal article" date="2012" name="PLoS Negl. Trop. Dis.">
        <title>A systematically improved high quality genome and transcriptome of the human blood fluke Schistosoma mansoni.</title>
        <authorList>
            <person name="Protasio A.V."/>
            <person name="Tsai I.J."/>
            <person name="Babbage A."/>
            <person name="Nichol S."/>
            <person name="Hunt M."/>
            <person name="Aslett M.A."/>
            <person name="De Silva N."/>
            <person name="Velarde G.S."/>
            <person name="Anderson T.J."/>
            <person name="Clark R.C."/>
            <person name="Davidson C."/>
            <person name="Dillon G.P."/>
            <person name="Holroyd N.E."/>
            <person name="LoVerde P.T."/>
            <person name="Lloyd C."/>
            <person name="McQuillan J."/>
            <person name="Oliveira G."/>
            <person name="Otto T.D."/>
            <person name="Parker-Manuel S.J."/>
            <person name="Quail M.A."/>
            <person name="Wilson R.A."/>
            <person name="Zerlotini A."/>
            <person name="Dunne D.W."/>
            <person name="Berriman M."/>
        </authorList>
    </citation>
    <scope>NUCLEOTIDE SEQUENCE [LARGE SCALE GENOMIC DNA]</scope>
    <source>
        <strain evidence="1">Puerto Rican</strain>
    </source>
</reference>